<organism evidence="1">
    <name type="scientific">Triticum urartu</name>
    <name type="common">Red wild einkorn</name>
    <name type="synonym">Crithodium urartu</name>
    <dbReference type="NCBI Taxonomy" id="4572"/>
    <lineage>
        <taxon>Eukaryota</taxon>
        <taxon>Viridiplantae</taxon>
        <taxon>Streptophyta</taxon>
        <taxon>Embryophyta</taxon>
        <taxon>Tracheophyta</taxon>
        <taxon>Spermatophyta</taxon>
        <taxon>Magnoliopsida</taxon>
        <taxon>Liliopsida</taxon>
        <taxon>Poales</taxon>
        <taxon>Poaceae</taxon>
        <taxon>BOP clade</taxon>
        <taxon>Pooideae</taxon>
        <taxon>Triticodae</taxon>
        <taxon>Triticeae</taxon>
        <taxon>Triticinae</taxon>
        <taxon>Triticum</taxon>
    </lineage>
</organism>
<sequence>MANKEERARTSQTRCKQEHLIQHTCIRSMVSSRGYTFEACISGVVQVTRSSTRVYMSTVDELDVFGSWVFGDGSRCRHRASRDTDGVVLGESRRRYLTNQVALGTLPVTTTSQCTVEVVVLRFVTGAWRRCRRERLEMVDAGGCGGARTHQIQCEEDENGRLAWSSHHEPKAGEE</sequence>
<protein>
    <submittedName>
        <fullName evidence="1">Uncharacterized protein</fullName>
    </submittedName>
</protein>
<proteinExistence type="predicted"/>
<name>M7Z7L9_TRIUA</name>
<gene>
    <name evidence="1" type="ORF">TRIUR3_31733</name>
</gene>
<accession>M7Z7L9</accession>
<reference evidence="1" key="1">
    <citation type="journal article" date="2013" name="Nature">
        <title>Draft genome of the wheat A-genome progenitor Triticum urartu.</title>
        <authorList>
            <person name="Ling H.Q."/>
            <person name="Zhao S."/>
            <person name="Liu D."/>
            <person name="Wang J."/>
            <person name="Sun H."/>
            <person name="Zhang C."/>
            <person name="Fan H."/>
            <person name="Li D."/>
            <person name="Dong L."/>
            <person name="Tao Y."/>
            <person name="Gao C."/>
            <person name="Wu H."/>
            <person name="Li Y."/>
            <person name="Cui Y."/>
            <person name="Guo X."/>
            <person name="Zheng S."/>
            <person name="Wang B."/>
            <person name="Yu K."/>
            <person name="Liang Q."/>
            <person name="Yang W."/>
            <person name="Lou X."/>
            <person name="Chen J."/>
            <person name="Feng M."/>
            <person name="Jian J."/>
            <person name="Zhang X."/>
            <person name="Luo G."/>
            <person name="Jiang Y."/>
            <person name="Liu J."/>
            <person name="Wang Z."/>
            <person name="Sha Y."/>
            <person name="Zhang B."/>
            <person name="Wu H."/>
            <person name="Tang D."/>
            <person name="Shen Q."/>
            <person name="Xue P."/>
            <person name="Zou S."/>
            <person name="Wang X."/>
            <person name="Liu X."/>
            <person name="Wang F."/>
            <person name="Yang Y."/>
            <person name="An X."/>
            <person name="Dong Z."/>
            <person name="Zhang K."/>
            <person name="Zhang X."/>
            <person name="Luo M.C."/>
            <person name="Dvorak J."/>
            <person name="Tong Y."/>
            <person name="Wang J."/>
            <person name="Yang H."/>
            <person name="Li Z."/>
            <person name="Wang D."/>
            <person name="Zhang A."/>
            <person name="Wang J."/>
        </authorList>
    </citation>
    <scope>NUCLEOTIDE SEQUENCE</scope>
</reference>
<dbReference type="EMBL" id="KD123594">
    <property type="protein sequence ID" value="EMS59193.1"/>
    <property type="molecule type" value="Genomic_DNA"/>
</dbReference>
<dbReference type="AlphaFoldDB" id="M7Z7L9"/>
<evidence type="ECO:0000313" key="1">
    <source>
        <dbReference type="EMBL" id="EMS59193.1"/>
    </source>
</evidence>